<evidence type="ECO:0000256" key="2">
    <source>
        <dbReference type="ARBA" id="ARBA00022692"/>
    </source>
</evidence>
<feature type="domain" description="NADH:quinone oxidoreductase/Mrp antiporter transmembrane" evidence="7">
    <location>
        <begin position="124"/>
        <end position="409"/>
    </location>
</feature>
<feature type="transmembrane region" description="Helical" evidence="5">
    <location>
        <begin position="161"/>
        <end position="181"/>
    </location>
</feature>
<dbReference type="PANTHER" id="PTHR22773">
    <property type="entry name" value="NADH DEHYDROGENASE"/>
    <property type="match status" value="1"/>
</dbReference>
<dbReference type="EMBL" id="JARACI010001190">
    <property type="protein sequence ID" value="MDD9208085.1"/>
    <property type="molecule type" value="Genomic_DNA"/>
</dbReference>
<organism evidence="8 9">
    <name type="scientific">Georgenia halotolerans</name>
    <dbReference type="NCBI Taxonomy" id="3028317"/>
    <lineage>
        <taxon>Bacteria</taxon>
        <taxon>Bacillati</taxon>
        <taxon>Actinomycetota</taxon>
        <taxon>Actinomycetes</taxon>
        <taxon>Micrococcales</taxon>
        <taxon>Bogoriellaceae</taxon>
        <taxon>Georgenia</taxon>
    </lineage>
</organism>
<keyword evidence="5" id="KW-0813">Transport</keyword>
<name>A0ABT5U193_9MICO</name>
<evidence type="ECO:0000256" key="5">
    <source>
        <dbReference type="HAMAP-Rule" id="MF_00445"/>
    </source>
</evidence>
<dbReference type="Pfam" id="PF00361">
    <property type="entry name" value="Proton_antipo_M"/>
    <property type="match status" value="1"/>
</dbReference>
<sequence length="475" mass="47957">MTSMNMSPTYLLPEAILFAGAVLTLLTGSFLPQRRLGLTRVLTVLVLVAAGLTAAVAWADPAGPVFAGTFAADGPTGAARVIIIGATILVVTLGTPELTGRARQAETYVLLLLSALGSVVLAGANDLLVLAVGFLLSSVPLYALVGMERTALAAEGALKTYLIGALTGILLLLGATVLFGVAGTTGYGELAAALPEAPVAAVTLGLIAVLGGLTFKMGAVPGHFWVPDAAQGASTTVAAFLTTVPKIGAVIAAYRLVDLAPVSADAGLFVALLAAVTMTLGNLAAFAQTDPRRLLGWSTVSQAGYLLLPVAVAGRSDLAIPSMLLYLAGYALSNLTGFAVVAASPGRSDLSAYRGLAGSRPWVAGALLVALLSLVGTPPTAVFAGKLTTFAAAWDGGLAWLVVIAALNTVASLFYYLRWLAPAFRTAESIGLEQTGPATRDGWAGATAVAGGAAVLVLGLAAPLLWTVLEGQLAR</sequence>
<feature type="transmembrane region" description="Helical" evidence="5">
    <location>
        <begin position="108"/>
        <end position="141"/>
    </location>
</feature>
<keyword evidence="2 5" id="KW-0812">Transmembrane</keyword>
<feature type="transmembrane region" description="Helical" evidence="5">
    <location>
        <begin position="12"/>
        <end position="31"/>
    </location>
</feature>
<comment type="similarity">
    <text evidence="5">Belongs to the complex I subunit 2 family.</text>
</comment>
<evidence type="ECO:0000256" key="3">
    <source>
        <dbReference type="ARBA" id="ARBA00022989"/>
    </source>
</evidence>
<feature type="transmembrane region" description="Helical" evidence="5">
    <location>
        <begin position="38"/>
        <end position="58"/>
    </location>
</feature>
<reference evidence="8" key="1">
    <citation type="submission" date="2023-02" db="EMBL/GenBank/DDBJ databases">
        <title>Georgenia sp.10Sc9-8, isolated from a soil sample collected from the Taklamakan desert.</title>
        <authorList>
            <person name="Liu S."/>
        </authorList>
    </citation>
    <scope>NUCLEOTIDE SEQUENCE</scope>
    <source>
        <strain evidence="8">10Sc9-8</strain>
    </source>
</reference>
<proteinExistence type="inferred from homology"/>
<evidence type="ECO:0000256" key="1">
    <source>
        <dbReference type="ARBA" id="ARBA00004127"/>
    </source>
</evidence>
<protein>
    <recommendedName>
        <fullName evidence="5">NADH-quinone oxidoreductase subunit N</fullName>
        <ecNumber evidence="5">7.1.1.-</ecNumber>
    </recommendedName>
    <alternativeName>
        <fullName evidence="5">NADH dehydrogenase I subunit N</fullName>
    </alternativeName>
    <alternativeName>
        <fullName evidence="5">NDH-1 subunit N</fullName>
    </alternativeName>
</protein>
<keyword evidence="5" id="KW-0874">Quinone</keyword>
<accession>A0ABT5U193</accession>
<evidence type="ECO:0000313" key="9">
    <source>
        <dbReference type="Proteomes" id="UP001165561"/>
    </source>
</evidence>
<keyword evidence="5" id="KW-0520">NAD</keyword>
<feature type="transmembrane region" description="Helical" evidence="5">
    <location>
        <begin position="235"/>
        <end position="254"/>
    </location>
</feature>
<dbReference type="EC" id="7.1.1.-" evidence="5"/>
<dbReference type="HAMAP" id="MF_00445">
    <property type="entry name" value="NDH1_NuoN_1"/>
    <property type="match status" value="1"/>
</dbReference>
<comment type="caution">
    <text evidence="8">The sequence shown here is derived from an EMBL/GenBank/DDBJ whole genome shotgun (WGS) entry which is preliminary data.</text>
</comment>
<comment type="subcellular location">
    <subcellularLocation>
        <location evidence="5">Cell membrane</location>
        <topology evidence="5">Multi-pass membrane protein</topology>
    </subcellularLocation>
    <subcellularLocation>
        <location evidence="1">Endomembrane system</location>
        <topology evidence="1">Multi-pass membrane protein</topology>
    </subcellularLocation>
    <subcellularLocation>
        <location evidence="6">Membrane</location>
        <topology evidence="6">Multi-pass membrane protein</topology>
    </subcellularLocation>
</comment>
<evidence type="ECO:0000313" key="8">
    <source>
        <dbReference type="EMBL" id="MDD9208085.1"/>
    </source>
</evidence>
<keyword evidence="5" id="KW-1003">Cell membrane</keyword>
<keyword evidence="3 5" id="KW-1133">Transmembrane helix</keyword>
<dbReference type="Proteomes" id="UP001165561">
    <property type="component" value="Unassembled WGS sequence"/>
</dbReference>
<comment type="function">
    <text evidence="5">NDH-1 shuttles electrons from NADH, via FMN and iron-sulfur (Fe-S) centers, to quinones in the respiratory chain. The immediate electron acceptor for the enzyme in this species is believed to be a menaquinone. Couples the redox reaction to proton translocation (for every two electrons transferred, four hydrogen ions are translocated across the cytoplasmic membrane), and thus conserves the redox energy in a proton gradient.</text>
</comment>
<evidence type="ECO:0000259" key="7">
    <source>
        <dbReference type="Pfam" id="PF00361"/>
    </source>
</evidence>
<feature type="transmembrane region" description="Helical" evidence="5">
    <location>
        <begin position="78"/>
        <end position="96"/>
    </location>
</feature>
<feature type="transmembrane region" description="Helical" evidence="5">
    <location>
        <begin position="362"/>
        <end position="385"/>
    </location>
</feature>
<keyword evidence="4 5" id="KW-0472">Membrane</keyword>
<comment type="catalytic activity">
    <reaction evidence="5">
        <text>a quinone + NADH + 5 H(+)(in) = a quinol + NAD(+) + 4 H(+)(out)</text>
        <dbReference type="Rhea" id="RHEA:57888"/>
        <dbReference type="ChEBI" id="CHEBI:15378"/>
        <dbReference type="ChEBI" id="CHEBI:24646"/>
        <dbReference type="ChEBI" id="CHEBI:57540"/>
        <dbReference type="ChEBI" id="CHEBI:57945"/>
        <dbReference type="ChEBI" id="CHEBI:132124"/>
    </reaction>
</comment>
<evidence type="ECO:0000256" key="6">
    <source>
        <dbReference type="RuleBase" id="RU000320"/>
    </source>
</evidence>
<feature type="transmembrane region" description="Helical" evidence="5">
    <location>
        <begin position="193"/>
        <end position="215"/>
    </location>
</feature>
<dbReference type="InterPro" id="IPR001750">
    <property type="entry name" value="ND/Mrp_TM"/>
</dbReference>
<feature type="transmembrane region" description="Helical" evidence="5">
    <location>
        <begin position="443"/>
        <end position="469"/>
    </location>
</feature>
<evidence type="ECO:0000256" key="4">
    <source>
        <dbReference type="ARBA" id="ARBA00023136"/>
    </source>
</evidence>
<feature type="transmembrane region" description="Helical" evidence="5">
    <location>
        <begin position="324"/>
        <end position="342"/>
    </location>
</feature>
<feature type="transmembrane region" description="Helical" evidence="5">
    <location>
        <begin position="294"/>
        <end position="312"/>
    </location>
</feature>
<gene>
    <name evidence="5" type="primary">nuoN</name>
    <name evidence="8" type="ORF">PU560_16660</name>
</gene>
<dbReference type="InterPro" id="IPR010096">
    <property type="entry name" value="NADH-Q_OxRdtase_suN/2"/>
</dbReference>
<comment type="subunit">
    <text evidence="5">NDH-1 is composed of 14 different subunits. Subunits NuoA, H, J, K, L, M, N constitute the membrane sector of the complex.</text>
</comment>
<feature type="transmembrane region" description="Helical" evidence="5">
    <location>
        <begin position="397"/>
        <end position="417"/>
    </location>
</feature>
<feature type="transmembrane region" description="Helical" evidence="5">
    <location>
        <begin position="266"/>
        <end position="288"/>
    </location>
</feature>
<keyword evidence="9" id="KW-1185">Reference proteome</keyword>
<keyword evidence="5" id="KW-1278">Translocase</keyword>